<dbReference type="GO" id="GO:0000785">
    <property type="term" value="C:chromatin"/>
    <property type="evidence" value="ECO:0007669"/>
    <property type="project" value="TreeGrafter"/>
</dbReference>
<dbReference type="GO" id="GO:0045893">
    <property type="term" value="P:positive regulation of DNA-templated transcription"/>
    <property type="evidence" value="ECO:0007669"/>
    <property type="project" value="InterPro"/>
</dbReference>
<dbReference type="AlphaFoldDB" id="A0A077SQS7"/>
<feature type="region of interest" description="Disordered" evidence="7">
    <location>
        <begin position="331"/>
        <end position="353"/>
    </location>
</feature>
<gene>
    <name evidence="9" type="primary">Bra1</name>
</gene>
<evidence type="ECO:0000256" key="4">
    <source>
        <dbReference type="ARBA" id="ARBA00023163"/>
    </source>
</evidence>
<evidence type="ECO:0000256" key="6">
    <source>
        <dbReference type="PROSITE-ProRule" id="PRU00201"/>
    </source>
</evidence>
<dbReference type="PROSITE" id="PS01283">
    <property type="entry name" value="TBOX_1"/>
    <property type="match status" value="1"/>
</dbReference>
<feature type="compositionally biased region" description="Low complexity" evidence="7">
    <location>
        <begin position="29"/>
        <end position="45"/>
    </location>
</feature>
<dbReference type="InterPro" id="IPR008967">
    <property type="entry name" value="p53-like_TF_DNA-bd_sf"/>
</dbReference>
<feature type="domain" description="T-box" evidence="8">
    <location>
        <begin position="76"/>
        <end position="250"/>
    </location>
</feature>
<feature type="region of interest" description="Disordered" evidence="7">
    <location>
        <begin position="463"/>
        <end position="571"/>
    </location>
</feature>
<keyword evidence="2" id="KW-0805">Transcription regulation</keyword>
<evidence type="ECO:0000256" key="1">
    <source>
        <dbReference type="ARBA" id="ARBA00004123"/>
    </source>
</evidence>
<evidence type="ECO:0000256" key="2">
    <source>
        <dbReference type="ARBA" id="ARBA00023015"/>
    </source>
</evidence>
<feature type="compositionally biased region" description="Polar residues" evidence="7">
    <location>
        <begin position="439"/>
        <end position="448"/>
    </location>
</feature>
<accession>A0A077SQS7</accession>
<evidence type="ECO:0000256" key="5">
    <source>
        <dbReference type="ARBA" id="ARBA00023242"/>
    </source>
</evidence>
<dbReference type="PRINTS" id="PR00937">
    <property type="entry name" value="TBOX"/>
</dbReference>
<feature type="region of interest" description="Disordered" evidence="7">
    <location>
        <begin position="379"/>
        <end position="448"/>
    </location>
</feature>
<evidence type="ECO:0000259" key="8">
    <source>
        <dbReference type="PROSITE" id="PS50252"/>
    </source>
</evidence>
<organism evidence="9">
    <name type="scientific">Sycon ciliatum</name>
    <dbReference type="NCBI Taxonomy" id="27933"/>
    <lineage>
        <taxon>Eukaryota</taxon>
        <taxon>Metazoa</taxon>
        <taxon>Porifera</taxon>
        <taxon>Calcarea</taxon>
        <taxon>Calcaronea</taxon>
        <taxon>Leucosolenida</taxon>
        <taxon>Sycettidae</taxon>
        <taxon>Sycon</taxon>
    </lineage>
</organism>
<evidence type="ECO:0000256" key="7">
    <source>
        <dbReference type="SAM" id="MobiDB-lite"/>
    </source>
</evidence>
<comment type="subcellular location">
    <subcellularLocation>
        <location evidence="1 6">Nucleus</location>
    </subcellularLocation>
</comment>
<comment type="caution">
    <text evidence="6">Lacks conserved residue(s) required for the propagation of feature annotation.</text>
</comment>
<dbReference type="SMART" id="SM00425">
    <property type="entry name" value="TBOX"/>
    <property type="match status" value="1"/>
</dbReference>
<dbReference type="GO" id="GO:0000981">
    <property type="term" value="F:DNA-binding transcription factor activity, RNA polymerase II-specific"/>
    <property type="evidence" value="ECO:0007669"/>
    <property type="project" value="TreeGrafter"/>
</dbReference>
<dbReference type="CDD" id="cd20192">
    <property type="entry name" value="T-box_TBXT_TBX19-like"/>
    <property type="match status" value="1"/>
</dbReference>
<dbReference type="PANTHER" id="PTHR11267">
    <property type="entry name" value="T-BOX PROTEIN-RELATED"/>
    <property type="match status" value="1"/>
</dbReference>
<dbReference type="EMBL" id="HG973409">
    <property type="protein sequence ID" value="CDO67948.1"/>
    <property type="molecule type" value="mRNA"/>
</dbReference>
<name>A0A077SQS7_9METZ</name>
<dbReference type="PROSITE" id="PS50252">
    <property type="entry name" value="TBOX_3"/>
    <property type="match status" value="1"/>
</dbReference>
<dbReference type="PANTHER" id="PTHR11267:SF181">
    <property type="entry name" value="OPTOMOTOR-BLIND PROTEIN"/>
    <property type="match status" value="1"/>
</dbReference>
<dbReference type="GO" id="GO:0000978">
    <property type="term" value="F:RNA polymerase II cis-regulatory region sequence-specific DNA binding"/>
    <property type="evidence" value="ECO:0007669"/>
    <property type="project" value="InterPro"/>
</dbReference>
<keyword evidence="4" id="KW-0804">Transcription</keyword>
<reference evidence="9" key="1">
    <citation type="journal article" date="2014" name="Nat. Commun.">
        <title>Developmental gene expression provides clues to relationships between sponge and eumetazoan body plans.</title>
        <authorList>
            <person name="Leininger S."/>
            <person name="Adamski M."/>
            <person name="Bergum B."/>
            <person name="Guder C."/>
            <person name="Liu J."/>
            <person name="Laplante M."/>
            <person name="Brate J."/>
            <person name="Hoffmann F."/>
            <person name="Fortunato S."/>
            <person name="Jordal S."/>
            <person name="Rapp H.T."/>
            <person name="Adamska M."/>
        </authorList>
    </citation>
    <scope>NUCLEOTIDE SEQUENCE</scope>
</reference>
<keyword evidence="3 6" id="KW-0238">DNA-binding</keyword>
<feature type="region of interest" description="Disordered" evidence="7">
    <location>
        <begin position="23"/>
        <end position="62"/>
    </location>
</feature>
<sequence length="571" mass="62590">MAENGIGSFSELKLETEAVAAGGTGDLRGTATPASPPAAAGATSSDGVRQGSSYLRDSTHQAAPAMQGGQLVTIQLENVPLWEEFRTCPTEMVVTRQGRRMFPVVTVSVKGLRPEAMYSVFMDMILVDNHRWKYVRGEWVSGGKADQPHATIYKHPDSPHYGSHWVKSPISFSKVKLTNRIGEGHLVLNSLHKYEARVHVVPEQGQCVHPLPSIWKSFRETQFIAVTAYQNEEVTQLKIKNNPYAKAFTEAHKKTRVVEEQFRDTSGLQLIQPHRPFTDELVADDGEMSDVDECVSPNTVAATCTPQIFLAPPYEADFPPESLSAPQTLKRDESMEVDEQQRNSHSLPVDSAPQAFPSTYYIRQRNGQITLCDQVQPQNMHVPLSPHQPSPSTAGLMDQQAQQQHPPQPVSPLYMNIRGGSQSPGIELCQQHQQQHQQAASMHATSPTPQQLTAAINQYQYSIMSSSPPPGQLQTIPFPPVQQHLSPSSPDAAGGQAPPPFSPQSNPTSPQGPGTLRYIPLPVQQPGYPHAFPQQVPSTTAAASTHFPLVPSGQMHPLLPPQYASPAQHQH</sequence>
<dbReference type="InterPro" id="IPR018186">
    <property type="entry name" value="TF_T-box_CS"/>
</dbReference>
<dbReference type="InterPro" id="IPR046360">
    <property type="entry name" value="T-box_DNA-bd"/>
</dbReference>
<dbReference type="Gene3D" id="2.60.40.820">
    <property type="entry name" value="Transcription factor, T-box"/>
    <property type="match status" value="1"/>
</dbReference>
<protein>
    <submittedName>
        <fullName evidence="9">Brachyury 1 SciBra1</fullName>
    </submittedName>
</protein>
<dbReference type="SUPFAM" id="SSF49417">
    <property type="entry name" value="p53-like transcription factors"/>
    <property type="match status" value="1"/>
</dbReference>
<dbReference type="InterPro" id="IPR036960">
    <property type="entry name" value="T-box_sf"/>
</dbReference>
<dbReference type="InterPro" id="IPR001699">
    <property type="entry name" value="TF_T-box"/>
</dbReference>
<feature type="compositionally biased region" description="Polar residues" evidence="7">
    <location>
        <begin position="46"/>
        <end position="56"/>
    </location>
</feature>
<feature type="compositionally biased region" description="Basic and acidic residues" evidence="7">
    <location>
        <begin position="331"/>
        <end position="342"/>
    </location>
</feature>
<evidence type="ECO:0000313" key="9">
    <source>
        <dbReference type="EMBL" id="CDO67948.1"/>
    </source>
</evidence>
<evidence type="ECO:0000256" key="3">
    <source>
        <dbReference type="ARBA" id="ARBA00023125"/>
    </source>
</evidence>
<dbReference type="Pfam" id="PF00907">
    <property type="entry name" value="T-box"/>
    <property type="match status" value="1"/>
</dbReference>
<dbReference type="GO" id="GO:0005634">
    <property type="term" value="C:nucleus"/>
    <property type="evidence" value="ECO:0007669"/>
    <property type="project" value="UniProtKB-SubCell"/>
</dbReference>
<feature type="compositionally biased region" description="Polar residues" evidence="7">
    <location>
        <begin position="503"/>
        <end position="512"/>
    </location>
</feature>
<keyword evidence="5 6" id="KW-0539">Nucleus</keyword>
<dbReference type="GO" id="GO:0001708">
    <property type="term" value="P:cell fate specification"/>
    <property type="evidence" value="ECO:0007669"/>
    <property type="project" value="TreeGrafter"/>
</dbReference>
<proteinExistence type="evidence at transcript level"/>